<reference evidence="2 3" key="1">
    <citation type="submission" date="2022-11" db="EMBL/GenBank/DDBJ databases">
        <title>Spartinivicinus poritis sp. nov., isolated from scleractinian coral Porites lutea.</title>
        <authorList>
            <person name="Zhang G."/>
            <person name="Cai L."/>
            <person name="Wei Q."/>
        </authorList>
    </citation>
    <scope>NUCLEOTIDE SEQUENCE [LARGE SCALE GENOMIC DNA]</scope>
    <source>
        <strain evidence="2 3">A2-2</strain>
    </source>
</reference>
<feature type="chain" id="PRO_5045289202" description="Pyrrolidone-carboxylate peptidase" evidence="1">
    <location>
        <begin position="22"/>
        <end position="396"/>
    </location>
</feature>
<evidence type="ECO:0008006" key="4">
    <source>
        <dbReference type="Google" id="ProtNLM"/>
    </source>
</evidence>
<protein>
    <recommendedName>
        <fullName evidence="4">Pyrrolidone-carboxylate peptidase</fullName>
    </recommendedName>
</protein>
<organism evidence="2 3">
    <name type="scientific">Spartinivicinus poritis</name>
    <dbReference type="NCBI Taxonomy" id="2994640"/>
    <lineage>
        <taxon>Bacteria</taxon>
        <taxon>Pseudomonadati</taxon>
        <taxon>Pseudomonadota</taxon>
        <taxon>Gammaproteobacteria</taxon>
        <taxon>Oceanospirillales</taxon>
        <taxon>Zooshikellaceae</taxon>
        <taxon>Spartinivicinus</taxon>
    </lineage>
</organism>
<dbReference type="Proteomes" id="UP001528823">
    <property type="component" value="Unassembled WGS sequence"/>
</dbReference>
<evidence type="ECO:0000313" key="2">
    <source>
        <dbReference type="EMBL" id="MDE1464111.1"/>
    </source>
</evidence>
<dbReference type="InterPro" id="IPR036440">
    <property type="entry name" value="Peptidase_C15-like_sf"/>
</dbReference>
<keyword evidence="1" id="KW-0732">Signal</keyword>
<evidence type="ECO:0000313" key="3">
    <source>
        <dbReference type="Proteomes" id="UP001528823"/>
    </source>
</evidence>
<gene>
    <name evidence="2" type="ORF">ORQ98_19325</name>
</gene>
<keyword evidence="3" id="KW-1185">Reference proteome</keyword>
<proteinExistence type="predicted"/>
<name>A0ABT5UCK5_9GAMM</name>
<evidence type="ECO:0000256" key="1">
    <source>
        <dbReference type="SAM" id="SignalP"/>
    </source>
</evidence>
<dbReference type="SUPFAM" id="SSF53182">
    <property type="entry name" value="Pyrrolidone carboxyl peptidase (pyroglutamate aminopeptidase)"/>
    <property type="match status" value="1"/>
</dbReference>
<comment type="caution">
    <text evidence="2">The sequence shown here is derived from an EMBL/GenBank/DDBJ whole genome shotgun (WGS) entry which is preliminary data.</text>
</comment>
<dbReference type="RefSeq" id="WP_274690442.1">
    <property type="nucleotide sequence ID" value="NZ_JAPMOU010000028.1"/>
</dbReference>
<feature type="signal peptide" evidence="1">
    <location>
        <begin position="1"/>
        <end position="21"/>
    </location>
</feature>
<dbReference type="Gene3D" id="3.40.630.20">
    <property type="entry name" value="Peptidase C15, pyroglutamyl peptidase I-like"/>
    <property type="match status" value="1"/>
</dbReference>
<sequence>MKGFISTLLTGLSLLAPMAYSNQSSLNIENSPYTAISPTIEEQRLPIIQANSPALLAPHQSLINQVNRDIQSIENYKHLVKLAKNSGQQLWQIANKSGGSVKDDRPLYWARLSISKIIRQQAKILNLTTSQQESLFWQYELASRGQLDVNFKPSDRLRILITGFDPFFLDYNIEQSNPSGSIALTLDGKQMTVNGQQVAIEAFILPVRFEDFDRGMVETLLTPYIANPLVDMVATISMGRSNFDLERFPGLRRSAQAPDNLNIYTGASAANPLVPLLKGSLLDGPEFVEFSLPVRVMKKATGTYQINDNHKVITTQGVRFPNSLIELTNMTSVEGSGGGYLSNEISYRSIRLRNRYQPLLSVGHIHTPRVSKFSKTKQSAITQQVKQMLILAADVI</sequence>
<dbReference type="EMBL" id="JAPMOU010000028">
    <property type="protein sequence ID" value="MDE1464111.1"/>
    <property type="molecule type" value="Genomic_DNA"/>
</dbReference>
<accession>A0ABT5UCK5</accession>